<evidence type="ECO:0000256" key="1">
    <source>
        <dbReference type="SAM" id="MobiDB-lite"/>
    </source>
</evidence>
<protein>
    <submittedName>
        <fullName evidence="2">Uncharacterized protein</fullName>
    </submittedName>
</protein>
<feature type="compositionally biased region" description="Low complexity" evidence="1">
    <location>
        <begin position="22"/>
        <end position="60"/>
    </location>
</feature>
<organism evidence="2 3">
    <name type="scientific">Pleurostoma richardsiae</name>
    <dbReference type="NCBI Taxonomy" id="41990"/>
    <lineage>
        <taxon>Eukaryota</taxon>
        <taxon>Fungi</taxon>
        <taxon>Dikarya</taxon>
        <taxon>Ascomycota</taxon>
        <taxon>Pezizomycotina</taxon>
        <taxon>Sordariomycetes</taxon>
        <taxon>Sordariomycetidae</taxon>
        <taxon>Calosphaeriales</taxon>
        <taxon>Pleurostomataceae</taxon>
        <taxon>Pleurostoma</taxon>
    </lineage>
</organism>
<reference evidence="2" key="1">
    <citation type="submission" date="2022-07" db="EMBL/GenBank/DDBJ databases">
        <title>Fungi with potential for degradation of polypropylene.</title>
        <authorList>
            <person name="Gostincar C."/>
        </authorList>
    </citation>
    <scope>NUCLEOTIDE SEQUENCE</scope>
    <source>
        <strain evidence="2">EXF-13308</strain>
    </source>
</reference>
<accession>A0AA38RGW9</accession>
<evidence type="ECO:0000313" key="3">
    <source>
        <dbReference type="Proteomes" id="UP001174694"/>
    </source>
</evidence>
<proteinExistence type="predicted"/>
<dbReference type="EMBL" id="JANBVO010000091">
    <property type="protein sequence ID" value="KAJ9130388.1"/>
    <property type="molecule type" value="Genomic_DNA"/>
</dbReference>
<sequence>MAAAARAASVEDTDPAPGPSTSPQGGSAQPAGAANQPSDRPPLQQQQQQQDQQQDQQQQQPLPMLPAPGEGEGDGPLDPDTTTTVEVGGAAVRLDRLGPLVVHQDGTVSRIANWQEMTDVERRNTLRVLGKRNQLRLDTLRREDGAQKSAE</sequence>
<gene>
    <name evidence="2" type="ORF">NKR23_g12225</name>
</gene>
<dbReference type="Proteomes" id="UP001174694">
    <property type="component" value="Unassembled WGS sequence"/>
</dbReference>
<feature type="region of interest" description="Disordered" evidence="1">
    <location>
        <begin position="1"/>
        <end position="85"/>
    </location>
</feature>
<comment type="caution">
    <text evidence="2">The sequence shown here is derived from an EMBL/GenBank/DDBJ whole genome shotgun (WGS) entry which is preliminary data.</text>
</comment>
<dbReference type="PANTHER" id="PTHR39474:SF1">
    <property type="entry name" value="FUNGAL SPECIFIC TRANSCRIPTION FACTOR"/>
    <property type="match status" value="1"/>
</dbReference>
<dbReference type="AlphaFoldDB" id="A0AA38RGW9"/>
<dbReference type="PANTHER" id="PTHR39474">
    <property type="entry name" value="UNNAMED PRODUCT"/>
    <property type="match status" value="1"/>
</dbReference>
<name>A0AA38RGW9_9PEZI</name>
<keyword evidence="3" id="KW-1185">Reference proteome</keyword>
<evidence type="ECO:0000313" key="2">
    <source>
        <dbReference type="EMBL" id="KAJ9130388.1"/>
    </source>
</evidence>